<keyword evidence="3" id="KW-1185">Reference proteome</keyword>
<dbReference type="RefSeq" id="WP_344647081.1">
    <property type="nucleotide sequence ID" value="NZ_BAAAGX010000003.1"/>
</dbReference>
<evidence type="ECO:0000313" key="2">
    <source>
        <dbReference type="EMBL" id="GAA0222951.1"/>
    </source>
</evidence>
<dbReference type="InterPro" id="IPR000415">
    <property type="entry name" value="Nitroreductase-like"/>
</dbReference>
<dbReference type="NCBIfam" id="NF047509">
    <property type="entry name" value="Rv3131_FMN_oxido"/>
    <property type="match status" value="1"/>
</dbReference>
<evidence type="ECO:0000313" key="3">
    <source>
        <dbReference type="Proteomes" id="UP001500967"/>
    </source>
</evidence>
<organism evidence="2 3">
    <name type="scientific">Cryptosporangium japonicum</name>
    <dbReference type="NCBI Taxonomy" id="80872"/>
    <lineage>
        <taxon>Bacteria</taxon>
        <taxon>Bacillati</taxon>
        <taxon>Actinomycetota</taxon>
        <taxon>Actinomycetes</taxon>
        <taxon>Cryptosporangiales</taxon>
        <taxon>Cryptosporangiaceae</taxon>
        <taxon>Cryptosporangium</taxon>
    </lineage>
</organism>
<dbReference type="EMBL" id="BAAAGX010000003">
    <property type="protein sequence ID" value="GAA0222951.1"/>
    <property type="molecule type" value="Genomic_DNA"/>
</dbReference>
<accession>A0ABN0TJ20</accession>
<reference evidence="2 3" key="1">
    <citation type="journal article" date="2019" name="Int. J. Syst. Evol. Microbiol.">
        <title>The Global Catalogue of Microorganisms (GCM) 10K type strain sequencing project: providing services to taxonomists for standard genome sequencing and annotation.</title>
        <authorList>
            <consortium name="The Broad Institute Genomics Platform"/>
            <consortium name="The Broad Institute Genome Sequencing Center for Infectious Disease"/>
            <person name="Wu L."/>
            <person name="Ma J."/>
        </authorList>
    </citation>
    <scope>NUCLEOTIDE SEQUENCE [LARGE SCALE GENOMIC DNA]</scope>
    <source>
        <strain evidence="2 3">JCM 10425</strain>
    </source>
</reference>
<dbReference type="Proteomes" id="UP001500967">
    <property type="component" value="Unassembled WGS sequence"/>
</dbReference>
<dbReference type="Gene3D" id="3.40.109.10">
    <property type="entry name" value="NADH Oxidase"/>
    <property type="match status" value="1"/>
</dbReference>
<gene>
    <name evidence="2" type="ORF">GCM10009539_05200</name>
</gene>
<dbReference type="InterPro" id="IPR050627">
    <property type="entry name" value="Nitroreductase/BluB"/>
</dbReference>
<dbReference type="PANTHER" id="PTHR23026">
    <property type="entry name" value="NADPH NITROREDUCTASE"/>
    <property type="match status" value="1"/>
</dbReference>
<protein>
    <submittedName>
        <fullName evidence="2">NAD(P)H nitroreductase</fullName>
    </submittedName>
</protein>
<evidence type="ECO:0000256" key="1">
    <source>
        <dbReference type="SAM" id="MobiDB-lite"/>
    </source>
</evidence>
<proteinExistence type="predicted"/>
<dbReference type="SUPFAM" id="SSF55469">
    <property type="entry name" value="FMN-dependent nitroreductase-like"/>
    <property type="match status" value="2"/>
</dbReference>
<feature type="region of interest" description="Disordered" evidence="1">
    <location>
        <begin position="300"/>
        <end position="321"/>
    </location>
</feature>
<dbReference type="PANTHER" id="PTHR23026:SF123">
    <property type="entry name" value="NAD(P)H NITROREDUCTASE RV3131-RELATED"/>
    <property type="match status" value="1"/>
</dbReference>
<name>A0ABN0TJ20_9ACTN</name>
<comment type="caution">
    <text evidence="2">The sequence shown here is derived from an EMBL/GenBank/DDBJ whole genome shotgun (WGS) entry which is preliminary data.</text>
</comment>
<sequence>MSDRAAIDQLTEATLAALRAPSVLNTQPWRWSFLGDTAELRLDADRRLRALDPDGRLLLISCGTALDHAVTALRAGGYAGSVERLPDETRPDLVARLGLGARCAADPRNHDAIYRRQTDRRPFAEKPPATADLDALRAAAARHDVRLRFLTPDELPSFADIAEVADIVEHAEPSLLRDLRTWTSRPADERDGLPGRTVVPDTWRTVPTRTFRRDREPLGSGTDGGTVYGVLLTERDDRRSWLRAGEALSDVWLTLTGHGLVASPISEVVEVSSARRALHTLLGGSDHPAVALRIGVPADTAAPPRTARRPNSDALGFPGQS</sequence>